<dbReference type="STRING" id="1480615.AWJ14_01210"/>
<proteinExistence type="inferred from homology"/>
<evidence type="ECO:0000313" key="3">
    <source>
        <dbReference type="EMBL" id="OCW58206.1"/>
    </source>
</evidence>
<dbReference type="PANTHER" id="PTHR24321">
    <property type="entry name" value="DEHYDROGENASES, SHORT CHAIN"/>
    <property type="match status" value="1"/>
</dbReference>
<dbReference type="InterPro" id="IPR020904">
    <property type="entry name" value="Sc_DH/Rdtase_CS"/>
</dbReference>
<dbReference type="AlphaFoldDB" id="A0A1C1YXU3"/>
<organism evidence="3 4">
    <name type="scientific">Hoeflea olei</name>
    <dbReference type="NCBI Taxonomy" id="1480615"/>
    <lineage>
        <taxon>Bacteria</taxon>
        <taxon>Pseudomonadati</taxon>
        <taxon>Pseudomonadota</taxon>
        <taxon>Alphaproteobacteria</taxon>
        <taxon>Hyphomicrobiales</taxon>
        <taxon>Rhizobiaceae</taxon>
        <taxon>Hoeflea</taxon>
    </lineage>
</organism>
<dbReference type="PROSITE" id="PS00061">
    <property type="entry name" value="ADH_SHORT"/>
    <property type="match status" value="1"/>
</dbReference>
<protein>
    <submittedName>
        <fullName evidence="3">Oxidoreductase</fullName>
    </submittedName>
</protein>
<gene>
    <name evidence="3" type="ORF">AWJ14_01210</name>
</gene>
<evidence type="ECO:0000256" key="2">
    <source>
        <dbReference type="ARBA" id="ARBA00023002"/>
    </source>
</evidence>
<comment type="caution">
    <text evidence="3">The sequence shown here is derived from an EMBL/GenBank/DDBJ whole genome shotgun (WGS) entry which is preliminary data.</text>
</comment>
<dbReference type="EMBL" id="LQZT01000009">
    <property type="protein sequence ID" value="OCW58206.1"/>
    <property type="molecule type" value="Genomic_DNA"/>
</dbReference>
<dbReference type="InterPro" id="IPR002347">
    <property type="entry name" value="SDR_fam"/>
</dbReference>
<dbReference type="Pfam" id="PF13561">
    <property type="entry name" value="adh_short_C2"/>
    <property type="match status" value="1"/>
</dbReference>
<dbReference type="PANTHER" id="PTHR24321:SF8">
    <property type="entry name" value="ESTRADIOL 17-BETA-DEHYDROGENASE 8-RELATED"/>
    <property type="match status" value="1"/>
</dbReference>
<keyword evidence="4" id="KW-1185">Reference proteome</keyword>
<dbReference type="NCBIfam" id="NF005559">
    <property type="entry name" value="PRK07231.1"/>
    <property type="match status" value="1"/>
</dbReference>
<dbReference type="Gene3D" id="3.40.50.720">
    <property type="entry name" value="NAD(P)-binding Rossmann-like Domain"/>
    <property type="match status" value="1"/>
</dbReference>
<sequence>MADFSGRCVILTGACGGFGEAAARAFAAAGANLVLSDLAQAPLDRLAEELGGRVTAIAGDITDPELSLRLVEAAIAEFGRLDVAVNNAGIAHDILPLARIPLEAVRRTIEIDLLGVIYAMQAQLPAFEQRFRDTGETGAIVNVASVAGVVGAPMLSVYAAAKHGVVGLTKSAALEYARRGVRVNALCPSFARTPMATDFLDKAGGDRDQAEAALVQAIPMRRLAEVDEVIAGLMFLADPASSFVTGQTLQIDGGLSAA</sequence>
<dbReference type="FunFam" id="3.40.50.720:FF:000084">
    <property type="entry name" value="Short-chain dehydrogenase reductase"/>
    <property type="match status" value="1"/>
</dbReference>
<dbReference type="RefSeq" id="WP_066177106.1">
    <property type="nucleotide sequence ID" value="NZ_LQZT01000009.1"/>
</dbReference>
<evidence type="ECO:0000256" key="1">
    <source>
        <dbReference type="ARBA" id="ARBA00006484"/>
    </source>
</evidence>
<evidence type="ECO:0000313" key="4">
    <source>
        <dbReference type="Proteomes" id="UP000094795"/>
    </source>
</evidence>
<dbReference type="InterPro" id="IPR036291">
    <property type="entry name" value="NAD(P)-bd_dom_sf"/>
</dbReference>
<dbReference type="PRINTS" id="PR00081">
    <property type="entry name" value="GDHRDH"/>
</dbReference>
<keyword evidence="2" id="KW-0560">Oxidoreductase</keyword>
<dbReference type="OrthoDB" id="9792355at2"/>
<name>A0A1C1YXU3_9HYPH</name>
<reference evidence="3 4" key="1">
    <citation type="submission" date="2015-12" db="EMBL/GenBank/DDBJ databases">
        <authorList>
            <person name="Shamseldin A."/>
            <person name="Moawad H."/>
            <person name="Abd El-Rahim W.M."/>
            <person name="Sadowsky M.J."/>
        </authorList>
    </citation>
    <scope>NUCLEOTIDE SEQUENCE [LARGE SCALE GENOMIC DNA]</scope>
    <source>
        <strain evidence="3 4">JC234</strain>
    </source>
</reference>
<dbReference type="Proteomes" id="UP000094795">
    <property type="component" value="Unassembled WGS sequence"/>
</dbReference>
<dbReference type="GO" id="GO:0016491">
    <property type="term" value="F:oxidoreductase activity"/>
    <property type="evidence" value="ECO:0007669"/>
    <property type="project" value="UniProtKB-KW"/>
</dbReference>
<dbReference type="CDD" id="cd05233">
    <property type="entry name" value="SDR_c"/>
    <property type="match status" value="1"/>
</dbReference>
<comment type="similarity">
    <text evidence="1">Belongs to the short-chain dehydrogenases/reductases (SDR) family.</text>
</comment>
<dbReference type="SUPFAM" id="SSF51735">
    <property type="entry name" value="NAD(P)-binding Rossmann-fold domains"/>
    <property type="match status" value="1"/>
</dbReference>
<accession>A0A1C1YXU3</accession>
<dbReference type="PRINTS" id="PR00080">
    <property type="entry name" value="SDRFAMILY"/>
</dbReference>